<sequence>MVQITDWIVLWDKASSLIKYQEAGITLHERLQKFLAEFSKLQNDAFTAQKKLCEKYVVDVEKLFGSENSYGTMLNTFVQLVQRIVDTECLISGAFEIQAGGDLKQAIEDEKRRYKRWKHDRDKLSSEMKSQIRIMDDEKKRYRDKFREMLKANEEYAKIEADKSHSYLDVEKVSL</sequence>
<dbReference type="EMBL" id="JXXN02008473">
    <property type="protein sequence ID" value="THD18803.1"/>
    <property type="molecule type" value="Genomic_DNA"/>
</dbReference>
<dbReference type="Gene3D" id="1.20.1270.60">
    <property type="entry name" value="Arfaptin homology (AH) domain/BAR domain"/>
    <property type="match status" value="1"/>
</dbReference>
<keyword evidence="3" id="KW-1185">Reference proteome</keyword>
<dbReference type="Proteomes" id="UP000230066">
    <property type="component" value="Unassembled WGS sequence"/>
</dbReference>
<evidence type="ECO:0000313" key="2">
    <source>
        <dbReference type="EMBL" id="THD18803.1"/>
    </source>
</evidence>
<reference evidence="2" key="1">
    <citation type="submission" date="2019-03" db="EMBL/GenBank/DDBJ databases">
        <title>Improved annotation for the trematode Fasciola hepatica.</title>
        <authorList>
            <person name="Choi Y.-J."/>
            <person name="Martin J."/>
            <person name="Mitreva M."/>
        </authorList>
    </citation>
    <scope>NUCLEOTIDE SEQUENCE [LARGE SCALE GENOMIC DNA]</scope>
</reference>
<keyword evidence="1" id="KW-0175">Coiled coil</keyword>
<evidence type="ECO:0000256" key="1">
    <source>
        <dbReference type="SAM" id="Coils"/>
    </source>
</evidence>
<comment type="caution">
    <text evidence="2">The sequence shown here is derived from an EMBL/GenBank/DDBJ whole genome shotgun (WGS) entry which is preliminary data.</text>
</comment>
<accession>A0A4E0QUV2</accession>
<evidence type="ECO:0000313" key="3">
    <source>
        <dbReference type="Proteomes" id="UP000230066"/>
    </source>
</evidence>
<feature type="coiled-coil region" evidence="1">
    <location>
        <begin position="107"/>
        <end position="155"/>
    </location>
</feature>
<name>A0A4E0QUV2_FASHE</name>
<dbReference type="AlphaFoldDB" id="A0A4E0QUV2"/>
<protein>
    <submittedName>
        <fullName evidence="2">Formin-binding protein 1</fullName>
    </submittedName>
</protein>
<proteinExistence type="predicted"/>
<dbReference type="SUPFAM" id="SSF103657">
    <property type="entry name" value="BAR/IMD domain-like"/>
    <property type="match status" value="1"/>
</dbReference>
<dbReference type="InterPro" id="IPR027267">
    <property type="entry name" value="AH/BAR_dom_sf"/>
</dbReference>
<gene>
    <name evidence="2" type="ORF">D915_010462</name>
</gene>
<organism evidence="2 3">
    <name type="scientific">Fasciola hepatica</name>
    <name type="common">Liver fluke</name>
    <dbReference type="NCBI Taxonomy" id="6192"/>
    <lineage>
        <taxon>Eukaryota</taxon>
        <taxon>Metazoa</taxon>
        <taxon>Spiralia</taxon>
        <taxon>Lophotrochozoa</taxon>
        <taxon>Platyhelminthes</taxon>
        <taxon>Trematoda</taxon>
        <taxon>Digenea</taxon>
        <taxon>Plagiorchiida</taxon>
        <taxon>Echinostomata</taxon>
        <taxon>Echinostomatoidea</taxon>
        <taxon>Fasciolidae</taxon>
        <taxon>Fasciola</taxon>
    </lineage>
</organism>